<dbReference type="InterPro" id="IPR036291">
    <property type="entry name" value="NAD(P)-bd_dom_sf"/>
</dbReference>
<gene>
    <name evidence="4" type="ORF">KHX94_02875</name>
</gene>
<proteinExistence type="inferred from homology"/>
<evidence type="ECO:0000256" key="1">
    <source>
        <dbReference type="ARBA" id="ARBA00005125"/>
    </source>
</evidence>
<dbReference type="PANTHER" id="PTHR43000">
    <property type="entry name" value="DTDP-D-GLUCOSE 4,6-DEHYDRATASE-RELATED"/>
    <property type="match status" value="1"/>
</dbReference>
<dbReference type="Gene3D" id="3.40.50.720">
    <property type="entry name" value="NAD(P)-binding Rossmann-like Domain"/>
    <property type="match status" value="2"/>
</dbReference>
<reference evidence="4 5" key="1">
    <citation type="journal article" date="2012" name="Int. J. Syst. Evol. Microbiol.">
        <title>Shewanella dokdonensis sp. nov., isolated from seawater.</title>
        <authorList>
            <person name="Sung H.R."/>
            <person name="Yoon J.H."/>
            <person name="Ghim S.Y."/>
        </authorList>
    </citation>
    <scope>NUCLEOTIDE SEQUENCE [LARGE SCALE GENOMIC DNA]</scope>
    <source>
        <strain evidence="4 5">DSM 23626</strain>
    </source>
</reference>
<name>A0ABX8DIN8_9GAMM</name>
<evidence type="ECO:0000259" key="3">
    <source>
        <dbReference type="Pfam" id="PF01370"/>
    </source>
</evidence>
<dbReference type="RefSeq" id="WP_213682295.1">
    <property type="nucleotide sequence ID" value="NZ_CP074572.1"/>
</dbReference>
<dbReference type="EMBL" id="CP074572">
    <property type="protein sequence ID" value="QVK23677.1"/>
    <property type="molecule type" value="Genomic_DNA"/>
</dbReference>
<accession>A0ABX8DIN8</accession>
<dbReference type="Gene3D" id="3.90.25.10">
    <property type="entry name" value="UDP-galactose 4-epimerase, domain 1"/>
    <property type="match status" value="1"/>
</dbReference>
<sequence length="280" mass="31918">MKILITGITGYLGSHLANSLVAQHDVAGTIRISSCTDKLVRKEKIFFINTEQPNWMLHIRAFKPDVIINSAALYGRKGESFSDLIKSNVLFPQSIIEDINEDVVFINCGTSLPSLVSQYSLTKDIFVQIAKMQCELKKIKFINLNIEHFFGANDDKTKFTAYVFERCLGNQKLQLTEANQERDFIYIEDLVEAFKCILESLKKLDTFESIDIGTGKTIKIREFVESVVRITKSQSDIEFGAVPYRDHELMYSCADIRRIRELGWGAKYSLDVALIDMMSK</sequence>
<comment type="similarity">
    <text evidence="2">Belongs to the NAD(P)-dependent epimerase/dehydratase family.</text>
</comment>
<evidence type="ECO:0000313" key="5">
    <source>
        <dbReference type="Proteomes" id="UP000676428"/>
    </source>
</evidence>
<dbReference type="InterPro" id="IPR001509">
    <property type="entry name" value="Epimerase_deHydtase"/>
</dbReference>
<dbReference type="SUPFAM" id="SSF51735">
    <property type="entry name" value="NAD(P)-binding Rossmann-fold domains"/>
    <property type="match status" value="1"/>
</dbReference>
<evidence type="ECO:0000256" key="2">
    <source>
        <dbReference type="ARBA" id="ARBA00007637"/>
    </source>
</evidence>
<feature type="domain" description="NAD-dependent epimerase/dehydratase" evidence="3">
    <location>
        <begin position="3"/>
        <end position="213"/>
    </location>
</feature>
<keyword evidence="5" id="KW-1185">Reference proteome</keyword>
<evidence type="ECO:0000313" key="4">
    <source>
        <dbReference type="EMBL" id="QVK23677.1"/>
    </source>
</evidence>
<organism evidence="4 5">
    <name type="scientific">Shewanella dokdonensis</name>
    <dbReference type="NCBI Taxonomy" id="712036"/>
    <lineage>
        <taxon>Bacteria</taxon>
        <taxon>Pseudomonadati</taxon>
        <taxon>Pseudomonadota</taxon>
        <taxon>Gammaproteobacteria</taxon>
        <taxon>Alteromonadales</taxon>
        <taxon>Shewanellaceae</taxon>
        <taxon>Shewanella</taxon>
    </lineage>
</organism>
<dbReference type="Proteomes" id="UP000676428">
    <property type="component" value="Chromosome"/>
</dbReference>
<protein>
    <submittedName>
        <fullName evidence="4">NAD-dependent epimerase/dehydratase</fullName>
    </submittedName>
</protein>
<comment type="pathway">
    <text evidence="1">Bacterial outer membrane biogenesis; LPS O-antigen biosynthesis.</text>
</comment>
<dbReference type="Pfam" id="PF01370">
    <property type="entry name" value="Epimerase"/>
    <property type="match status" value="1"/>
</dbReference>